<dbReference type="OrthoDB" id="2369050at2759"/>
<accession>A0A9P3PS85</accession>
<dbReference type="EMBL" id="BRPK01000008">
    <property type="protein sequence ID" value="GLB40623.1"/>
    <property type="molecule type" value="Genomic_DNA"/>
</dbReference>
<sequence length="91" mass="10668">MGRIRTKFLDEGWEYEVAAVLHSFQNGHVFTEWVTKVHEANTTLVKFPTLQVPADSLREYLHMRFEPELRVEYNAHNGQLRRLDGIADIDI</sequence>
<dbReference type="Proteomes" id="UP001063166">
    <property type="component" value="Unassembled WGS sequence"/>
</dbReference>
<protein>
    <submittedName>
        <fullName evidence="1">Uncharacterized protein</fullName>
    </submittedName>
</protein>
<name>A0A9P3PS85_LYOSH</name>
<reference evidence="1" key="1">
    <citation type="submission" date="2022-07" db="EMBL/GenBank/DDBJ databases">
        <title>The genome of Lyophyllum shimeji provides insight into the initial evolution of ectomycorrhizal fungal genome.</title>
        <authorList>
            <person name="Kobayashi Y."/>
            <person name="Shibata T."/>
            <person name="Hirakawa H."/>
            <person name="Shigenobu S."/>
            <person name="Nishiyama T."/>
            <person name="Yamada A."/>
            <person name="Hasebe M."/>
            <person name="Kawaguchi M."/>
        </authorList>
    </citation>
    <scope>NUCLEOTIDE SEQUENCE</scope>
    <source>
        <strain evidence="1">AT787</strain>
    </source>
</reference>
<organism evidence="1 2">
    <name type="scientific">Lyophyllum shimeji</name>
    <name type="common">Hon-shimeji</name>
    <name type="synonym">Tricholoma shimeji</name>
    <dbReference type="NCBI Taxonomy" id="47721"/>
    <lineage>
        <taxon>Eukaryota</taxon>
        <taxon>Fungi</taxon>
        <taxon>Dikarya</taxon>
        <taxon>Basidiomycota</taxon>
        <taxon>Agaricomycotina</taxon>
        <taxon>Agaricomycetes</taxon>
        <taxon>Agaricomycetidae</taxon>
        <taxon>Agaricales</taxon>
        <taxon>Tricholomatineae</taxon>
        <taxon>Lyophyllaceae</taxon>
        <taxon>Lyophyllum</taxon>
    </lineage>
</organism>
<gene>
    <name evidence="1" type="ORF">LshimejAT787_0804940</name>
</gene>
<evidence type="ECO:0000313" key="2">
    <source>
        <dbReference type="Proteomes" id="UP001063166"/>
    </source>
</evidence>
<evidence type="ECO:0000313" key="1">
    <source>
        <dbReference type="EMBL" id="GLB40623.1"/>
    </source>
</evidence>
<comment type="caution">
    <text evidence="1">The sequence shown here is derived from an EMBL/GenBank/DDBJ whole genome shotgun (WGS) entry which is preliminary data.</text>
</comment>
<keyword evidence="2" id="KW-1185">Reference proteome</keyword>
<proteinExistence type="predicted"/>
<dbReference type="AlphaFoldDB" id="A0A9P3PS85"/>